<dbReference type="Proteomes" id="UP001595816">
    <property type="component" value="Unassembled WGS sequence"/>
</dbReference>
<proteinExistence type="predicted"/>
<evidence type="ECO:0000259" key="1">
    <source>
        <dbReference type="PROSITE" id="PS51186"/>
    </source>
</evidence>
<evidence type="ECO:0000313" key="3">
    <source>
        <dbReference type="Proteomes" id="UP001595816"/>
    </source>
</evidence>
<protein>
    <submittedName>
        <fullName evidence="2">GNAT family N-acetyltransferase</fullName>
        <ecNumber evidence="2">2.3.1.-</ecNumber>
    </submittedName>
</protein>
<feature type="domain" description="N-acetyltransferase" evidence="1">
    <location>
        <begin position="1"/>
        <end position="162"/>
    </location>
</feature>
<comment type="caution">
    <text evidence="2">The sequence shown here is derived from an EMBL/GenBank/DDBJ whole genome shotgun (WGS) entry which is preliminary data.</text>
</comment>
<name>A0ABV8LP50_9ACTN</name>
<sequence>MLVEATEADLALIRTWRNHPRVRDTHFYTREITPEQHLGWWATVERGDRKVLIFHYRDRPAGVVHFGQFDQAEGSAHWGFFLDIEGLEERRELLGAWLQLEQEAVDHAFDVLGLTWLRGETLTDNTVVRQLHKRFGFTESPVFEREVDGVTHQAVVTEMHADSRSARRR</sequence>
<dbReference type="InterPro" id="IPR000182">
    <property type="entry name" value="GNAT_dom"/>
</dbReference>
<dbReference type="SUPFAM" id="SSF55729">
    <property type="entry name" value="Acyl-CoA N-acyltransferases (Nat)"/>
    <property type="match status" value="1"/>
</dbReference>
<reference evidence="3" key="1">
    <citation type="journal article" date="2019" name="Int. J. Syst. Evol. Microbiol.">
        <title>The Global Catalogue of Microorganisms (GCM) 10K type strain sequencing project: providing services to taxonomists for standard genome sequencing and annotation.</title>
        <authorList>
            <consortium name="The Broad Institute Genomics Platform"/>
            <consortium name="The Broad Institute Genome Sequencing Center for Infectious Disease"/>
            <person name="Wu L."/>
            <person name="Ma J."/>
        </authorList>
    </citation>
    <scope>NUCLEOTIDE SEQUENCE [LARGE SCALE GENOMIC DNA]</scope>
    <source>
        <strain evidence="3">CGMCC 4.7289</strain>
    </source>
</reference>
<dbReference type="EC" id="2.3.1.-" evidence="2"/>
<keyword evidence="3" id="KW-1185">Reference proteome</keyword>
<keyword evidence="2" id="KW-0012">Acyltransferase</keyword>
<accession>A0ABV8LP50</accession>
<organism evidence="2 3">
    <name type="scientific">Hamadaea flava</name>
    <dbReference type="NCBI Taxonomy" id="1742688"/>
    <lineage>
        <taxon>Bacteria</taxon>
        <taxon>Bacillati</taxon>
        <taxon>Actinomycetota</taxon>
        <taxon>Actinomycetes</taxon>
        <taxon>Micromonosporales</taxon>
        <taxon>Micromonosporaceae</taxon>
        <taxon>Hamadaea</taxon>
    </lineage>
</organism>
<dbReference type="EMBL" id="JBHSAY010000009">
    <property type="protein sequence ID" value="MFC4132797.1"/>
    <property type="molecule type" value="Genomic_DNA"/>
</dbReference>
<evidence type="ECO:0000313" key="2">
    <source>
        <dbReference type="EMBL" id="MFC4132797.1"/>
    </source>
</evidence>
<dbReference type="PROSITE" id="PS51186">
    <property type="entry name" value="GNAT"/>
    <property type="match status" value="1"/>
</dbReference>
<dbReference type="RefSeq" id="WP_253752564.1">
    <property type="nucleotide sequence ID" value="NZ_JAMZDZ010000001.1"/>
</dbReference>
<dbReference type="GO" id="GO:0016746">
    <property type="term" value="F:acyltransferase activity"/>
    <property type="evidence" value="ECO:0007669"/>
    <property type="project" value="UniProtKB-KW"/>
</dbReference>
<keyword evidence="2" id="KW-0808">Transferase</keyword>
<dbReference type="Gene3D" id="3.40.630.30">
    <property type="match status" value="1"/>
</dbReference>
<gene>
    <name evidence="2" type="ORF">ACFOZ4_19485</name>
</gene>
<dbReference type="InterPro" id="IPR016181">
    <property type="entry name" value="Acyl_CoA_acyltransferase"/>
</dbReference>
<dbReference type="Pfam" id="PF13302">
    <property type="entry name" value="Acetyltransf_3"/>
    <property type="match status" value="1"/>
</dbReference>